<gene>
    <name evidence="2" type="ORF">INT45_001407</name>
</gene>
<dbReference type="OrthoDB" id="2289220at2759"/>
<dbReference type="AlphaFoldDB" id="A0A8H7VIQ8"/>
<accession>A0A8H7VIQ8</accession>
<keyword evidence="3" id="KW-1185">Reference proteome</keyword>
<feature type="compositionally biased region" description="Polar residues" evidence="1">
    <location>
        <begin position="212"/>
        <end position="225"/>
    </location>
</feature>
<feature type="region of interest" description="Disordered" evidence="1">
    <location>
        <begin position="203"/>
        <end position="237"/>
    </location>
</feature>
<name>A0A8H7VIQ8_9FUNG</name>
<feature type="compositionally biased region" description="Polar residues" evidence="1">
    <location>
        <begin position="263"/>
        <end position="279"/>
    </location>
</feature>
<feature type="region of interest" description="Disordered" evidence="1">
    <location>
        <begin position="1"/>
        <end position="26"/>
    </location>
</feature>
<proteinExistence type="predicted"/>
<comment type="caution">
    <text evidence="2">The sequence shown here is derived from an EMBL/GenBank/DDBJ whole genome shotgun (WGS) entry which is preliminary data.</text>
</comment>
<feature type="compositionally biased region" description="Basic and acidic residues" evidence="1">
    <location>
        <begin position="287"/>
        <end position="301"/>
    </location>
</feature>
<feature type="region of interest" description="Disordered" evidence="1">
    <location>
        <begin position="57"/>
        <end position="76"/>
    </location>
</feature>
<sequence>MSNDRTQELTHNSVFAHDSNESVDDEQQYPLTEATGRQILQAIREMANILSNAQLHQEPEVSSGTTISNQNARNTSVRRCHKPRIMIEGTEYVISNVNNDHIDNALLTFFHVPEEDIESVRNDLTTHLMRVVRGFIEDRLRQHNLSSMTTKWINIPKSIKSRAIEIYESKTHEVLHLQLSSCEGSWIAQHCLHSGWNNFVGSERRSERESQTENGSTRFALSLSPSPLPQTRRPSTPPRLVMQETLSCSYQSQGNQDVFHGESASSISLTENQEPTVSNGRGRGRGTQRERGTRVRGRDIGRGTVSRARGRGRGRGRDQGRDVREDSINSNSTLNEEKQQEETQKLQQELKVRQDVQTKSIMMQHKAMA</sequence>
<dbReference type="EMBL" id="JAEPRB010000260">
    <property type="protein sequence ID" value="KAG2217973.1"/>
    <property type="molecule type" value="Genomic_DNA"/>
</dbReference>
<evidence type="ECO:0000313" key="3">
    <source>
        <dbReference type="Proteomes" id="UP000646827"/>
    </source>
</evidence>
<evidence type="ECO:0000256" key="1">
    <source>
        <dbReference type="SAM" id="MobiDB-lite"/>
    </source>
</evidence>
<feature type="region of interest" description="Disordered" evidence="1">
    <location>
        <begin position="262"/>
        <end position="351"/>
    </location>
</feature>
<organism evidence="2 3">
    <name type="scientific">Circinella minor</name>
    <dbReference type="NCBI Taxonomy" id="1195481"/>
    <lineage>
        <taxon>Eukaryota</taxon>
        <taxon>Fungi</taxon>
        <taxon>Fungi incertae sedis</taxon>
        <taxon>Mucoromycota</taxon>
        <taxon>Mucoromycotina</taxon>
        <taxon>Mucoromycetes</taxon>
        <taxon>Mucorales</taxon>
        <taxon>Lichtheimiaceae</taxon>
        <taxon>Circinella</taxon>
    </lineage>
</organism>
<feature type="compositionally biased region" description="Basic and acidic residues" evidence="1">
    <location>
        <begin position="335"/>
        <end position="351"/>
    </location>
</feature>
<evidence type="ECO:0000313" key="2">
    <source>
        <dbReference type="EMBL" id="KAG2217973.1"/>
    </source>
</evidence>
<protein>
    <submittedName>
        <fullName evidence="2">Uncharacterized protein</fullName>
    </submittedName>
</protein>
<feature type="compositionally biased region" description="Polar residues" evidence="1">
    <location>
        <begin position="57"/>
        <end position="75"/>
    </location>
</feature>
<dbReference type="Proteomes" id="UP000646827">
    <property type="component" value="Unassembled WGS sequence"/>
</dbReference>
<feature type="compositionally biased region" description="Basic and acidic residues" evidence="1">
    <location>
        <begin position="315"/>
        <end position="327"/>
    </location>
</feature>
<reference evidence="2 3" key="1">
    <citation type="submission" date="2020-12" db="EMBL/GenBank/DDBJ databases">
        <title>Metabolic potential, ecology and presence of endohyphal bacteria is reflected in genomic diversity of Mucoromycotina.</title>
        <authorList>
            <person name="Muszewska A."/>
            <person name="Okrasinska A."/>
            <person name="Steczkiewicz K."/>
            <person name="Drgas O."/>
            <person name="Orlowska M."/>
            <person name="Perlinska-Lenart U."/>
            <person name="Aleksandrzak-Piekarczyk T."/>
            <person name="Szatraj K."/>
            <person name="Zielenkiewicz U."/>
            <person name="Pilsyk S."/>
            <person name="Malc E."/>
            <person name="Mieczkowski P."/>
            <person name="Kruszewska J.S."/>
            <person name="Biernat P."/>
            <person name="Pawlowska J."/>
        </authorList>
    </citation>
    <scope>NUCLEOTIDE SEQUENCE [LARGE SCALE GENOMIC DNA]</scope>
    <source>
        <strain evidence="2 3">CBS 142.35</strain>
    </source>
</reference>